<comment type="catalytic activity">
    <reaction evidence="13">
        <text>9-octadecanoyloxy-octadecanoate + H2O = 9-hydroxy-octadecanoate + octadecanoate + H(+)</text>
        <dbReference type="Rhea" id="RHEA:52096"/>
        <dbReference type="ChEBI" id="CHEBI:15377"/>
        <dbReference type="ChEBI" id="CHEBI:15378"/>
        <dbReference type="ChEBI" id="CHEBI:25629"/>
        <dbReference type="ChEBI" id="CHEBI:136286"/>
        <dbReference type="ChEBI" id="CHEBI:136373"/>
    </reaction>
    <physiologicalReaction direction="left-to-right" evidence="13">
        <dbReference type="Rhea" id="RHEA:52097"/>
    </physiologicalReaction>
</comment>
<dbReference type="Pfam" id="PF04750">
    <property type="entry name" value="Far-17a_AIG1"/>
    <property type="match status" value="1"/>
</dbReference>
<comment type="catalytic activity">
    <reaction evidence="10">
        <text>12-octadecanoyloxy-octadecanoate + H2O = 12-hydroxyoctadecanoate + octadecanoate + H(+)</text>
        <dbReference type="Rhea" id="RHEA:52080"/>
        <dbReference type="ChEBI" id="CHEBI:15377"/>
        <dbReference type="ChEBI" id="CHEBI:15378"/>
        <dbReference type="ChEBI" id="CHEBI:25629"/>
        <dbReference type="ChEBI" id="CHEBI:84201"/>
        <dbReference type="ChEBI" id="CHEBI:136330"/>
    </reaction>
    <physiologicalReaction direction="left-to-right" evidence="10">
        <dbReference type="Rhea" id="RHEA:52081"/>
    </physiologicalReaction>
</comment>
<evidence type="ECO:0000313" key="19">
    <source>
        <dbReference type="WBParaSite" id="MBELARI_LOCUS7729"/>
    </source>
</evidence>
<organism evidence="18 19">
    <name type="scientific">Mesorhabditis belari</name>
    <dbReference type="NCBI Taxonomy" id="2138241"/>
    <lineage>
        <taxon>Eukaryota</taxon>
        <taxon>Metazoa</taxon>
        <taxon>Ecdysozoa</taxon>
        <taxon>Nematoda</taxon>
        <taxon>Chromadorea</taxon>
        <taxon>Rhabditida</taxon>
        <taxon>Rhabditina</taxon>
        <taxon>Rhabditomorpha</taxon>
        <taxon>Rhabditoidea</taxon>
        <taxon>Rhabditidae</taxon>
        <taxon>Mesorhabditinae</taxon>
        <taxon>Mesorhabditis</taxon>
    </lineage>
</organism>
<dbReference type="InterPro" id="IPR006838">
    <property type="entry name" value="ADTRP_AIG1"/>
</dbReference>
<comment type="catalytic activity">
    <reaction evidence="12">
        <text>9-(9Z-octadecenoyloxy)-octadecanoate + H2O = 9-hydroxy-octadecanoate + (9Z)-octadecenoate + H(+)</text>
        <dbReference type="Rhea" id="RHEA:52048"/>
        <dbReference type="ChEBI" id="CHEBI:15377"/>
        <dbReference type="ChEBI" id="CHEBI:15378"/>
        <dbReference type="ChEBI" id="CHEBI:30823"/>
        <dbReference type="ChEBI" id="CHEBI:136282"/>
        <dbReference type="ChEBI" id="CHEBI:136286"/>
    </reaction>
    <physiologicalReaction direction="left-to-right" evidence="12">
        <dbReference type="Rhea" id="RHEA:52049"/>
    </physiologicalReaction>
</comment>
<comment type="catalytic activity">
    <reaction evidence="16">
        <text>12-(9Z-hexadecenoyloxy)-octadecanoate + H2O = 12-hydroxyoctadecanoate + (9Z)-hexadecenoate + H(+)</text>
        <dbReference type="Rhea" id="RHEA:52072"/>
        <dbReference type="ChEBI" id="CHEBI:15377"/>
        <dbReference type="ChEBI" id="CHEBI:15378"/>
        <dbReference type="ChEBI" id="CHEBI:32372"/>
        <dbReference type="ChEBI" id="CHEBI:84201"/>
        <dbReference type="ChEBI" id="CHEBI:136312"/>
    </reaction>
    <physiologicalReaction direction="left-to-right" evidence="16">
        <dbReference type="Rhea" id="RHEA:52073"/>
    </physiologicalReaction>
</comment>
<feature type="transmembrane region" description="Helical" evidence="17">
    <location>
        <begin position="185"/>
        <end position="205"/>
    </location>
</feature>
<comment type="catalytic activity">
    <reaction evidence="15">
        <text>13-(9Z-hexadecenoyloxy)-octadecanoate + H2O = 13-hydroxy-octadecanoate + (9Z)-hexadecenoate + H(+)</text>
        <dbReference type="Rhea" id="RHEA:52076"/>
        <dbReference type="ChEBI" id="CHEBI:15377"/>
        <dbReference type="ChEBI" id="CHEBI:15378"/>
        <dbReference type="ChEBI" id="CHEBI:32372"/>
        <dbReference type="ChEBI" id="CHEBI:136304"/>
        <dbReference type="ChEBI" id="CHEBI:136315"/>
    </reaction>
    <physiologicalReaction direction="left-to-right" evidence="15">
        <dbReference type="Rhea" id="RHEA:52077"/>
    </physiologicalReaction>
</comment>
<keyword evidence="4 17" id="KW-0812">Transmembrane</keyword>
<evidence type="ECO:0000256" key="6">
    <source>
        <dbReference type="ARBA" id="ARBA00023136"/>
    </source>
</evidence>
<protein>
    <recommendedName>
        <fullName evidence="20">Androgen-dependent TFPI-regulating protein</fullName>
    </recommendedName>
</protein>
<feature type="transmembrane region" description="Helical" evidence="17">
    <location>
        <begin position="44"/>
        <end position="64"/>
    </location>
</feature>
<comment type="catalytic activity">
    <reaction evidence="7">
        <text>12-hexadecanoyloxy-octadecanoate + H2O = 12-hydroxyoctadecanoate + hexadecanoate + H(+)</text>
        <dbReference type="Rhea" id="RHEA:52056"/>
        <dbReference type="ChEBI" id="CHEBI:7896"/>
        <dbReference type="ChEBI" id="CHEBI:15377"/>
        <dbReference type="ChEBI" id="CHEBI:15378"/>
        <dbReference type="ChEBI" id="CHEBI:83677"/>
        <dbReference type="ChEBI" id="CHEBI:84201"/>
    </reaction>
    <physiologicalReaction direction="left-to-right" evidence="7">
        <dbReference type="Rhea" id="RHEA:52057"/>
    </physiologicalReaction>
</comment>
<feature type="transmembrane region" description="Helical" evidence="17">
    <location>
        <begin position="76"/>
        <end position="96"/>
    </location>
</feature>
<name>A0AAF3JB61_9BILA</name>
<proteinExistence type="inferred from homology"/>
<dbReference type="Proteomes" id="UP000887575">
    <property type="component" value="Unassembled WGS sequence"/>
</dbReference>
<feature type="transmembrane region" description="Helical" evidence="17">
    <location>
        <begin position="5"/>
        <end position="24"/>
    </location>
</feature>
<evidence type="ECO:0000256" key="1">
    <source>
        <dbReference type="ARBA" id="ARBA00000923"/>
    </source>
</evidence>
<evidence type="ECO:0000256" key="2">
    <source>
        <dbReference type="ARBA" id="ARBA00004127"/>
    </source>
</evidence>
<evidence type="ECO:0008006" key="20">
    <source>
        <dbReference type="Google" id="ProtNLM"/>
    </source>
</evidence>
<evidence type="ECO:0000256" key="11">
    <source>
        <dbReference type="ARBA" id="ARBA00048701"/>
    </source>
</evidence>
<dbReference type="GO" id="GO:0016020">
    <property type="term" value="C:membrane"/>
    <property type="evidence" value="ECO:0007669"/>
    <property type="project" value="InterPro"/>
</dbReference>
<accession>A0AAF3JB61</accession>
<evidence type="ECO:0000256" key="13">
    <source>
        <dbReference type="ARBA" id="ARBA00049221"/>
    </source>
</evidence>
<comment type="catalytic activity">
    <reaction evidence="11">
        <text>12-(9Z-octadecenoyloxy)-octadecanoate + H2O = 12-hydroxyoctadecanoate + (9Z)-octadecenoate + H(+)</text>
        <dbReference type="Rhea" id="RHEA:52060"/>
        <dbReference type="ChEBI" id="CHEBI:15377"/>
        <dbReference type="ChEBI" id="CHEBI:15378"/>
        <dbReference type="ChEBI" id="CHEBI:30823"/>
        <dbReference type="ChEBI" id="CHEBI:84201"/>
        <dbReference type="ChEBI" id="CHEBI:136302"/>
    </reaction>
    <physiologicalReaction direction="left-to-right" evidence="11">
        <dbReference type="Rhea" id="RHEA:52061"/>
    </physiologicalReaction>
</comment>
<dbReference type="GO" id="GO:0012505">
    <property type="term" value="C:endomembrane system"/>
    <property type="evidence" value="ECO:0007669"/>
    <property type="project" value="UniProtKB-SubCell"/>
</dbReference>
<evidence type="ECO:0000256" key="7">
    <source>
        <dbReference type="ARBA" id="ARBA00047368"/>
    </source>
</evidence>
<feature type="transmembrane region" description="Helical" evidence="17">
    <location>
        <begin position="146"/>
        <end position="165"/>
    </location>
</feature>
<evidence type="ECO:0000256" key="14">
    <source>
        <dbReference type="ARBA" id="ARBA00049296"/>
    </source>
</evidence>
<reference evidence="19" key="1">
    <citation type="submission" date="2024-02" db="UniProtKB">
        <authorList>
            <consortium name="WormBaseParasite"/>
        </authorList>
    </citation>
    <scope>IDENTIFICATION</scope>
</reference>
<keyword evidence="5 17" id="KW-1133">Transmembrane helix</keyword>
<comment type="catalytic activity">
    <reaction evidence="14">
        <text>13-(9Z-octadecenoyloxy)-octadecanoate + H2O = 13-hydroxy-octadecanoate + (9Z)-octadecenoate + H(+)</text>
        <dbReference type="Rhea" id="RHEA:52064"/>
        <dbReference type="ChEBI" id="CHEBI:15377"/>
        <dbReference type="ChEBI" id="CHEBI:15378"/>
        <dbReference type="ChEBI" id="CHEBI:30823"/>
        <dbReference type="ChEBI" id="CHEBI:136303"/>
        <dbReference type="ChEBI" id="CHEBI:136304"/>
    </reaction>
    <physiologicalReaction direction="left-to-right" evidence="14">
        <dbReference type="Rhea" id="RHEA:52065"/>
    </physiologicalReaction>
</comment>
<comment type="catalytic activity">
    <reaction evidence="9">
        <text>9-hexadecanoyloxy-octadecanoate + H2O = 9-hydroxy-octadecanoate + hexadecanoate + H(+)</text>
        <dbReference type="Rhea" id="RHEA:52052"/>
        <dbReference type="ChEBI" id="CHEBI:7896"/>
        <dbReference type="ChEBI" id="CHEBI:15377"/>
        <dbReference type="ChEBI" id="CHEBI:15378"/>
        <dbReference type="ChEBI" id="CHEBI:83670"/>
        <dbReference type="ChEBI" id="CHEBI:136286"/>
    </reaction>
    <physiologicalReaction direction="left-to-right" evidence="9">
        <dbReference type="Rhea" id="RHEA:52053"/>
    </physiologicalReaction>
</comment>
<dbReference type="WBParaSite" id="MBELARI_LOCUS7729">
    <property type="protein sequence ID" value="MBELARI_LOCUS7729"/>
    <property type="gene ID" value="MBELARI_LOCUS7729"/>
</dbReference>
<evidence type="ECO:0000256" key="3">
    <source>
        <dbReference type="ARBA" id="ARBA00009300"/>
    </source>
</evidence>
<evidence type="ECO:0000256" key="12">
    <source>
        <dbReference type="ARBA" id="ARBA00048800"/>
    </source>
</evidence>
<feature type="transmembrane region" description="Helical" evidence="17">
    <location>
        <begin position="116"/>
        <end position="134"/>
    </location>
</feature>
<evidence type="ECO:0000313" key="18">
    <source>
        <dbReference type="Proteomes" id="UP000887575"/>
    </source>
</evidence>
<evidence type="ECO:0000256" key="5">
    <source>
        <dbReference type="ARBA" id="ARBA00022989"/>
    </source>
</evidence>
<comment type="catalytic activity">
    <reaction evidence="8">
        <text>13-octadecanoyloxy-octadecanoate + H2O = 13-hydroxy-octadecanoate + octadecanoate + H(+)</text>
        <dbReference type="Rhea" id="RHEA:52084"/>
        <dbReference type="ChEBI" id="CHEBI:15377"/>
        <dbReference type="ChEBI" id="CHEBI:15378"/>
        <dbReference type="ChEBI" id="CHEBI:25629"/>
        <dbReference type="ChEBI" id="CHEBI:136304"/>
        <dbReference type="ChEBI" id="CHEBI:136335"/>
    </reaction>
    <physiologicalReaction direction="left-to-right" evidence="8">
        <dbReference type="Rhea" id="RHEA:52085"/>
    </physiologicalReaction>
</comment>
<dbReference type="AlphaFoldDB" id="A0AAF3JB61"/>
<comment type="catalytic activity">
    <reaction evidence="1">
        <text>9-(9Z-hexadecenoyloxy)-octadecanoate + H2O = (9Z)-hexadecenoate + 9-hydroxy-octadecanoate + H(+)</text>
        <dbReference type="Rhea" id="RHEA:52068"/>
        <dbReference type="ChEBI" id="CHEBI:15377"/>
        <dbReference type="ChEBI" id="CHEBI:15378"/>
        <dbReference type="ChEBI" id="CHEBI:32372"/>
        <dbReference type="ChEBI" id="CHEBI:136286"/>
        <dbReference type="ChEBI" id="CHEBI:136309"/>
    </reaction>
    <physiologicalReaction direction="left-to-right" evidence="1">
        <dbReference type="Rhea" id="RHEA:52069"/>
    </physiologicalReaction>
</comment>
<evidence type="ECO:0000256" key="10">
    <source>
        <dbReference type="ARBA" id="ARBA00048680"/>
    </source>
</evidence>
<evidence type="ECO:0000256" key="16">
    <source>
        <dbReference type="ARBA" id="ARBA00049428"/>
    </source>
</evidence>
<sequence length="217" mass="25417">MTSNFIQLATHSIFAIIWCSSLYYDIHYLPRLMGEVWAKKLVMLTNINFILFVGYSVISLFFVLTKWKFLRNVVDFYFYTSIFPVGMTTVALFWGLYAIEPELVMPAWVAALIPNWLNHVTHTLPAVHLLIDLLSNHHTPPTRFTLKVMAFVLVAVYFKIIFYVRYYDGYWLYPVLELFHPIMHIFTYLGAVFGYFSLCCLATFVTRKIHGEKRKVG</sequence>
<comment type="similarity">
    <text evidence="3">Belongs to the AIG1 family.</text>
</comment>
<comment type="subcellular location">
    <subcellularLocation>
        <location evidence="2">Endomembrane system</location>
        <topology evidence="2">Multi-pass membrane protein</topology>
    </subcellularLocation>
</comment>
<keyword evidence="18" id="KW-1185">Reference proteome</keyword>
<evidence type="ECO:0000256" key="17">
    <source>
        <dbReference type="SAM" id="Phobius"/>
    </source>
</evidence>
<evidence type="ECO:0000256" key="9">
    <source>
        <dbReference type="ARBA" id="ARBA00047863"/>
    </source>
</evidence>
<dbReference type="PANTHER" id="PTHR10989">
    <property type="entry name" value="ANDROGEN-INDUCED PROTEIN 1-RELATED"/>
    <property type="match status" value="1"/>
</dbReference>
<keyword evidence="6 17" id="KW-0472">Membrane</keyword>
<dbReference type="PANTHER" id="PTHR10989:SF23">
    <property type="entry name" value="FAR-17A_AIG1-LIKE PROTEIN"/>
    <property type="match status" value="1"/>
</dbReference>
<evidence type="ECO:0000256" key="15">
    <source>
        <dbReference type="ARBA" id="ARBA00049322"/>
    </source>
</evidence>
<evidence type="ECO:0000256" key="8">
    <source>
        <dbReference type="ARBA" id="ARBA00047427"/>
    </source>
</evidence>
<evidence type="ECO:0000256" key="4">
    <source>
        <dbReference type="ARBA" id="ARBA00022692"/>
    </source>
</evidence>